<evidence type="ECO:0000256" key="4">
    <source>
        <dbReference type="ARBA" id="ARBA00022679"/>
    </source>
</evidence>
<dbReference type="Pfam" id="PF13632">
    <property type="entry name" value="Glyco_trans_2_3"/>
    <property type="match status" value="1"/>
</dbReference>
<reference evidence="13 14" key="1">
    <citation type="journal article" date="2016" name="Nat. Commun.">
        <title>Thousands of microbial genomes shed light on interconnected biogeochemical processes in an aquifer system.</title>
        <authorList>
            <person name="Anantharaman K."/>
            <person name="Brown C.T."/>
            <person name="Hug L.A."/>
            <person name="Sharon I."/>
            <person name="Castelle C.J."/>
            <person name="Probst A.J."/>
            <person name="Thomas B.C."/>
            <person name="Singh A."/>
            <person name="Wilkins M.J."/>
            <person name="Karaoz U."/>
            <person name="Brodie E.L."/>
            <person name="Williams K.H."/>
            <person name="Hubbard S.S."/>
            <person name="Banfield J.F."/>
        </authorList>
    </citation>
    <scope>NUCLEOTIDE SEQUENCE [LARGE SCALE GENOMIC DNA]</scope>
</reference>
<comment type="subcellular location">
    <subcellularLocation>
        <location evidence="1">Membrane</location>
        <topology evidence="1">Multi-pass membrane protein</topology>
    </subcellularLocation>
</comment>
<dbReference type="GO" id="GO:0005886">
    <property type="term" value="C:plasma membrane"/>
    <property type="evidence" value="ECO:0007669"/>
    <property type="project" value="TreeGrafter"/>
</dbReference>
<evidence type="ECO:0000256" key="1">
    <source>
        <dbReference type="ARBA" id="ARBA00004141"/>
    </source>
</evidence>
<protein>
    <recommendedName>
        <fullName evidence="12">GH26 domain-containing protein</fullName>
    </recommendedName>
</protein>
<evidence type="ECO:0000313" key="14">
    <source>
        <dbReference type="Proteomes" id="UP000178750"/>
    </source>
</evidence>
<keyword evidence="7 11" id="KW-1133">Transmembrane helix</keyword>
<feature type="transmembrane region" description="Helical" evidence="11">
    <location>
        <begin position="21"/>
        <end position="39"/>
    </location>
</feature>
<gene>
    <name evidence="13" type="ORF">A2863_00715</name>
</gene>
<keyword evidence="9 10" id="KW-0326">Glycosidase</keyword>
<dbReference type="GO" id="GO:0016758">
    <property type="term" value="F:hexosyltransferase activity"/>
    <property type="evidence" value="ECO:0007669"/>
    <property type="project" value="TreeGrafter"/>
</dbReference>
<dbReference type="SUPFAM" id="SSF53448">
    <property type="entry name" value="Nucleotide-diphospho-sugar transferases"/>
    <property type="match status" value="1"/>
</dbReference>
<feature type="transmembrane region" description="Helical" evidence="11">
    <location>
        <begin position="539"/>
        <end position="557"/>
    </location>
</feature>
<evidence type="ECO:0000256" key="7">
    <source>
        <dbReference type="ARBA" id="ARBA00022989"/>
    </source>
</evidence>
<proteinExistence type="inferred from homology"/>
<comment type="caution">
    <text evidence="13">The sequence shown here is derived from an EMBL/GenBank/DDBJ whole genome shotgun (WGS) entry which is preliminary data.</text>
</comment>
<keyword evidence="4" id="KW-0808">Transferase</keyword>
<evidence type="ECO:0000256" key="6">
    <source>
        <dbReference type="ARBA" id="ARBA00022801"/>
    </source>
</evidence>
<dbReference type="Gene3D" id="3.90.550.10">
    <property type="entry name" value="Spore Coat Polysaccharide Biosynthesis Protein SpsA, Chain A"/>
    <property type="match status" value="1"/>
</dbReference>
<dbReference type="InterPro" id="IPR017853">
    <property type="entry name" value="GH"/>
</dbReference>
<dbReference type="InterPro" id="IPR050321">
    <property type="entry name" value="Glycosyltr_2/OpgH_subfam"/>
</dbReference>
<feature type="transmembrane region" description="Helical" evidence="11">
    <location>
        <begin position="456"/>
        <end position="476"/>
    </location>
</feature>
<keyword evidence="8 11" id="KW-0472">Membrane</keyword>
<keyword evidence="6 10" id="KW-0378">Hydrolase</keyword>
<dbReference type="EMBL" id="MGGF01000025">
    <property type="protein sequence ID" value="OGM21792.1"/>
    <property type="molecule type" value="Genomic_DNA"/>
</dbReference>
<feature type="transmembrane region" description="Helical" evidence="11">
    <location>
        <begin position="356"/>
        <end position="377"/>
    </location>
</feature>
<dbReference type="InterPro" id="IPR000805">
    <property type="entry name" value="Glyco_hydro_26"/>
</dbReference>
<evidence type="ECO:0000256" key="2">
    <source>
        <dbReference type="ARBA" id="ARBA00007754"/>
    </source>
</evidence>
<dbReference type="SUPFAM" id="SSF51445">
    <property type="entry name" value="(Trans)glycosidases"/>
    <property type="match status" value="1"/>
</dbReference>
<feature type="active site" description="Nucleophile" evidence="10">
    <location>
        <position position="813"/>
    </location>
</feature>
<evidence type="ECO:0000256" key="5">
    <source>
        <dbReference type="ARBA" id="ARBA00022692"/>
    </source>
</evidence>
<dbReference type="InterPro" id="IPR022790">
    <property type="entry name" value="GH26_dom"/>
</dbReference>
<keyword evidence="5 11" id="KW-0812">Transmembrane</keyword>
<feature type="active site" description="Proton donor" evidence="10">
    <location>
        <position position="703"/>
    </location>
</feature>
<accession>A0A1F7Y3F5</accession>
<evidence type="ECO:0000256" key="10">
    <source>
        <dbReference type="PROSITE-ProRule" id="PRU01100"/>
    </source>
</evidence>
<dbReference type="PANTHER" id="PTHR43867:SF2">
    <property type="entry name" value="CELLULOSE SYNTHASE CATALYTIC SUBUNIT A [UDP-FORMING]"/>
    <property type="match status" value="1"/>
</dbReference>
<dbReference type="InterPro" id="IPR029044">
    <property type="entry name" value="Nucleotide-diphossugar_trans"/>
</dbReference>
<dbReference type="PANTHER" id="PTHR43867">
    <property type="entry name" value="CELLULOSE SYNTHASE CATALYTIC SUBUNIT A [UDP-FORMING]"/>
    <property type="match status" value="1"/>
</dbReference>
<feature type="transmembrane region" description="Helical" evidence="11">
    <location>
        <begin position="389"/>
        <end position="409"/>
    </location>
</feature>
<dbReference type="GO" id="GO:0006080">
    <property type="term" value="P:substituted mannan metabolic process"/>
    <property type="evidence" value="ECO:0007669"/>
    <property type="project" value="InterPro"/>
</dbReference>
<evidence type="ECO:0000259" key="12">
    <source>
        <dbReference type="PROSITE" id="PS51764"/>
    </source>
</evidence>
<evidence type="ECO:0000256" key="11">
    <source>
        <dbReference type="SAM" id="Phobius"/>
    </source>
</evidence>
<dbReference type="PROSITE" id="PS51764">
    <property type="entry name" value="GH26"/>
    <property type="match status" value="1"/>
</dbReference>
<feature type="transmembrane region" description="Helical" evidence="11">
    <location>
        <begin position="488"/>
        <end position="508"/>
    </location>
</feature>
<feature type="domain" description="GH26" evidence="12">
    <location>
        <begin position="570"/>
        <end position="871"/>
    </location>
</feature>
<dbReference type="InterPro" id="IPR001173">
    <property type="entry name" value="Glyco_trans_2-like"/>
</dbReference>
<sequence length="887" mass="102746">MLQDYYQKASRLKKLFIKAGILYALILVTFYAVFRAYYINLTPSLLVFSILLYIAEMHTVILMYGFLYSLWPRKYRSYNRINNNKNLQINMFVTVCGEPLDVVKETISHAKRAAEKYIREVNPKEKPRVIVLNDGKAAKKEGWQDVADYCKETGVEHVERETNEGFKAGNINNGLKVYPADDPHNTIDCFFDADFCAKEEFLLEILKPLADDSVDFVQSPQRYKNMNTWVAQGAGAHQIFFFDYVCPAKAYDNALFLCGTNYAIRREALLQAGGVDNRFVTEDYATSIKLHLMGKRGVFISKVLALGMAPMNLKEYFNQQTRWCKGCLDANSKYLKELLFGPLNWKQKFHYFLSTVYYFIGVRDLILILAPIPYLFWGVSLIRANTIQYLAFIYLPLMIFNFSLFFVTFQNPIKSLVLDVVSFPVFAKAFLASVIGKNLPFSVTIKKYEKENPFKVYRNQLIVALVLISGLIFSTITKSNYNIHGHLINYFWATYDALFLSIGFILVVRENYNISFIESKVMAVYRNVFFTLNLSKRMAFNPAVLGFGAMLIVLFVGRGVIDGTLAYENTVEKVLPQKTNTELLVPGGGIYYGYYLPELDTHPNDPKINVIDGEQPTMVMYYQDWNQNSNFNAKFMQKLWDKNVIPIITWEPWDAQQNSVAPINQNGYPQKLIPEGYYDSYIREYAKSAKKWNKPFFLRFAHEMNGNWYPWGNIEKESAQNYIKMWKHVHNIFNEEGADNVIWVWSPNNTDMYGETEGVLDFYPGYDYVDWVGFSSFNWGTANEWNQWMDFKSASWKVYSKFLTLNKPIMVSETSSVSQGGDKNNWFWQTLNKDIPSMPMIRAVIIFNDDFNKADFSLSSGMDEVSIIKNYLIDNGYYLKKLLLSEY</sequence>
<evidence type="ECO:0000256" key="8">
    <source>
        <dbReference type="ARBA" id="ARBA00023136"/>
    </source>
</evidence>
<dbReference type="PRINTS" id="PR00739">
    <property type="entry name" value="GLHYDRLASE26"/>
</dbReference>
<organism evidence="13 14">
    <name type="scientific">Candidatus Woesebacteria bacterium RIFCSPHIGHO2_01_FULL_38_9b</name>
    <dbReference type="NCBI Taxonomy" id="1802493"/>
    <lineage>
        <taxon>Bacteria</taxon>
        <taxon>Candidatus Woeseibacteriota</taxon>
    </lineage>
</organism>
<dbReference type="Gene3D" id="3.20.20.80">
    <property type="entry name" value="Glycosidases"/>
    <property type="match status" value="1"/>
</dbReference>
<dbReference type="GO" id="GO:0016985">
    <property type="term" value="F:mannan endo-1,4-beta-mannosidase activity"/>
    <property type="evidence" value="ECO:0007669"/>
    <property type="project" value="InterPro"/>
</dbReference>
<feature type="transmembrane region" description="Helical" evidence="11">
    <location>
        <begin position="45"/>
        <end position="71"/>
    </location>
</feature>
<dbReference type="Proteomes" id="UP000178750">
    <property type="component" value="Unassembled WGS sequence"/>
</dbReference>
<comment type="similarity">
    <text evidence="2 10">Belongs to the glycosyl hydrolase 26 family.</text>
</comment>
<keyword evidence="3" id="KW-0328">Glycosyltransferase</keyword>
<evidence type="ECO:0000256" key="3">
    <source>
        <dbReference type="ARBA" id="ARBA00022676"/>
    </source>
</evidence>
<evidence type="ECO:0000256" key="9">
    <source>
        <dbReference type="ARBA" id="ARBA00023295"/>
    </source>
</evidence>
<dbReference type="AlphaFoldDB" id="A0A1F7Y3F5"/>
<dbReference type="Pfam" id="PF02156">
    <property type="entry name" value="Glyco_hydro_26"/>
    <property type="match status" value="1"/>
</dbReference>
<evidence type="ECO:0000313" key="13">
    <source>
        <dbReference type="EMBL" id="OGM21792.1"/>
    </source>
</evidence>
<name>A0A1F7Y3F5_9BACT</name>